<keyword evidence="7 10" id="KW-0862">Zinc</keyword>
<accession>A0ABX0PNW0</accession>
<dbReference type="InterPro" id="IPR018338">
    <property type="entry name" value="Carbonic_anhydrase_a-class_CS"/>
</dbReference>
<dbReference type="InterPro" id="IPR036398">
    <property type="entry name" value="CA_dom_sf"/>
</dbReference>
<evidence type="ECO:0000256" key="5">
    <source>
        <dbReference type="ARBA" id="ARBA00014628"/>
    </source>
</evidence>
<dbReference type="Proteomes" id="UP001318321">
    <property type="component" value="Unassembled WGS sequence"/>
</dbReference>
<gene>
    <name evidence="12" type="ORF">HBJ55_05340</name>
</gene>
<dbReference type="EMBL" id="JAAQTO010000013">
    <property type="protein sequence ID" value="NIC04845.1"/>
    <property type="molecule type" value="Genomic_DNA"/>
</dbReference>
<keyword evidence="6 10" id="KW-0479">Metal-binding</keyword>
<dbReference type="CDD" id="cd03124">
    <property type="entry name" value="alpha_CA_prokaryotic_like"/>
    <property type="match status" value="1"/>
</dbReference>
<evidence type="ECO:0000313" key="12">
    <source>
        <dbReference type="EMBL" id="NIC04845.1"/>
    </source>
</evidence>
<evidence type="ECO:0000256" key="7">
    <source>
        <dbReference type="ARBA" id="ARBA00022833"/>
    </source>
</evidence>
<protein>
    <recommendedName>
        <fullName evidence="5 10">Carbonic anhydrase</fullName>
        <ecNumber evidence="4 10">4.2.1.1</ecNumber>
    </recommendedName>
</protein>
<reference evidence="12 13" key="1">
    <citation type="submission" date="2020-03" db="EMBL/GenBank/DDBJ databases">
        <title>Identification of Halomonas strains.</title>
        <authorList>
            <person name="Xiao Z."/>
            <person name="Dong F."/>
            <person name="Wang Z."/>
            <person name="Zhao J.-Y."/>
        </authorList>
    </citation>
    <scope>NUCLEOTIDE SEQUENCE [LARGE SCALE GENOMIC DNA]</scope>
    <source>
        <strain evidence="12 13">DX6</strain>
    </source>
</reference>
<comment type="cofactor">
    <cofactor evidence="1 10">
        <name>Zn(2+)</name>
        <dbReference type="ChEBI" id="CHEBI:29105"/>
    </cofactor>
</comment>
<sequence>MKRTALAVAMSLLSSVAFAGDSPTWGYSGDTGPENWAQLSPEYGACAGSNQSPINLTGFIDAELEPIVFHYENGGSEILNNGHTVQVNVLPGDTITVDDIEFELKQFHFHVPSENLIHGESFPMEGHLVHADEDGNLAVVAVMVTEGEANDALAAAWAQMPEKGETVALTSDISPLGILPSVRDYYRFNGSLTTPPCSEGVRWLVMKQPITASEEQIEQFLDVMDHHHNNRPVQEVNARPVLE</sequence>
<dbReference type="InterPro" id="IPR023561">
    <property type="entry name" value="Carbonic_anhydrase_a-class"/>
</dbReference>
<dbReference type="PANTHER" id="PTHR18952">
    <property type="entry name" value="CARBONIC ANHYDRASE"/>
    <property type="match status" value="1"/>
</dbReference>
<evidence type="ECO:0000256" key="4">
    <source>
        <dbReference type="ARBA" id="ARBA00012925"/>
    </source>
</evidence>
<dbReference type="InterPro" id="IPR001148">
    <property type="entry name" value="CA_dom"/>
</dbReference>
<dbReference type="Gene3D" id="3.10.200.10">
    <property type="entry name" value="Alpha carbonic anhydrase"/>
    <property type="match status" value="1"/>
</dbReference>
<dbReference type="RefSeq" id="WP_167111782.1">
    <property type="nucleotide sequence ID" value="NZ_JAAQTO010000013.1"/>
</dbReference>
<evidence type="ECO:0000256" key="2">
    <source>
        <dbReference type="ARBA" id="ARBA00002904"/>
    </source>
</evidence>
<dbReference type="PANTHER" id="PTHR18952:SF265">
    <property type="entry name" value="CARBONIC ANHYDRASE"/>
    <property type="match status" value="1"/>
</dbReference>
<comment type="function">
    <text evidence="2 10">Reversible hydration of carbon dioxide.</text>
</comment>
<evidence type="ECO:0000313" key="13">
    <source>
        <dbReference type="Proteomes" id="UP001318321"/>
    </source>
</evidence>
<evidence type="ECO:0000256" key="10">
    <source>
        <dbReference type="RuleBase" id="RU367011"/>
    </source>
</evidence>
<dbReference type="SUPFAM" id="SSF51069">
    <property type="entry name" value="Carbonic anhydrase"/>
    <property type="match status" value="1"/>
</dbReference>
<dbReference type="PROSITE" id="PS00162">
    <property type="entry name" value="ALPHA_CA_1"/>
    <property type="match status" value="1"/>
</dbReference>
<keyword evidence="10" id="KW-0732">Signal</keyword>
<keyword evidence="8 10" id="KW-0456">Lyase</keyword>
<feature type="domain" description="Alpha-carbonic anhydrase" evidence="11">
    <location>
        <begin position="23"/>
        <end position="243"/>
    </location>
</feature>
<organism evidence="12 13">
    <name type="scientific">Billgrantia bachuensis</name>
    <dbReference type="NCBI Taxonomy" id="2717286"/>
    <lineage>
        <taxon>Bacteria</taxon>
        <taxon>Pseudomonadati</taxon>
        <taxon>Pseudomonadota</taxon>
        <taxon>Gammaproteobacteria</taxon>
        <taxon>Oceanospirillales</taxon>
        <taxon>Halomonadaceae</taxon>
        <taxon>Billgrantia</taxon>
    </lineage>
</organism>
<name>A0ABX0PNW0_9GAMM</name>
<feature type="chain" id="PRO_5045008295" description="Carbonic anhydrase" evidence="10">
    <location>
        <begin position="20"/>
        <end position="243"/>
    </location>
</feature>
<evidence type="ECO:0000256" key="3">
    <source>
        <dbReference type="ARBA" id="ARBA00010718"/>
    </source>
</evidence>
<comment type="catalytic activity">
    <reaction evidence="9 10">
        <text>hydrogencarbonate + H(+) = CO2 + H2O</text>
        <dbReference type="Rhea" id="RHEA:10748"/>
        <dbReference type="ChEBI" id="CHEBI:15377"/>
        <dbReference type="ChEBI" id="CHEBI:15378"/>
        <dbReference type="ChEBI" id="CHEBI:16526"/>
        <dbReference type="ChEBI" id="CHEBI:17544"/>
        <dbReference type="EC" id="4.2.1.1"/>
    </reaction>
</comment>
<feature type="signal peptide" evidence="10">
    <location>
        <begin position="1"/>
        <end position="19"/>
    </location>
</feature>
<dbReference type="EC" id="4.2.1.1" evidence="4 10"/>
<dbReference type="Pfam" id="PF00194">
    <property type="entry name" value="Carb_anhydrase"/>
    <property type="match status" value="1"/>
</dbReference>
<dbReference type="PROSITE" id="PS51144">
    <property type="entry name" value="ALPHA_CA_2"/>
    <property type="match status" value="1"/>
</dbReference>
<evidence type="ECO:0000256" key="1">
    <source>
        <dbReference type="ARBA" id="ARBA00001947"/>
    </source>
</evidence>
<dbReference type="SMART" id="SM01057">
    <property type="entry name" value="Carb_anhydrase"/>
    <property type="match status" value="1"/>
</dbReference>
<proteinExistence type="inferred from homology"/>
<dbReference type="InterPro" id="IPR041891">
    <property type="entry name" value="Alpha_CA_prokaryot-like"/>
</dbReference>
<evidence type="ECO:0000256" key="9">
    <source>
        <dbReference type="ARBA" id="ARBA00048348"/>
    </source>
</evidence>
<comment type="caution">
    <text evidence="12">The sequence shown here is derived from an EMBL/GenBank/DDBJ whole genome shotgun (WGS) entry which is preliminary data.</text>
</comment>
<evidence type="ECO:0000256" key="8">
    <source>
        <dbReference type="ARBA" id="ARBA00023239"/>
    </source>
</evidence>
<keyword evidence="13" id="KW-1185">Reference proteome</keyword>
<evidence type="ECO:0000256" key="6">
    <source>
        <dbReference type="ARBA" id="ARBA00022723"/>
    </source>
</evidence>
<comment type="similarity">
    <text evidence="3 10">Belongs to the alpha-carbonic anhydrase family.</text>
</comment>
<evidence type="ECO:0000259" key="11">
    <source>
        <dbReference type="PROSITE" id="PS51144"/>
    </source>
</evidence>